<organism evidence="2 3">
    <name type="scientific">Cuneatibacter caecimuris</name>
    <dbReference type="NCBI Taxonomy" id="1796618"/>
    <lineage>
        <taxon>Bacteria</taxon>
        <taxon>Bacillati</taxon>
        <taxon>Bacillota</taxon>
        <taxon>Clostridia</taxon>
        <taxon>Lachnospirales</taxon>
        <taxon>Lachnospiraceae</taxon>
        <taxon>Cuneatibacter</taxon>
    </lineage>
</organism>
<accession>A0A4Q7P4B6</accession>
<dbReference type="EMBL" id="SGXF01000004">
    <property type="protein sequence ID" value="RZS94280.1"/>
    <property type="molecule type" value="Genomic_DNA"/>
</dbReference>
<feature type="region of interest" description="Disordered" evidence="1">
    <location>
        <begin position="1"/>
        <end position="24"/>
    </location>
</feature>
<keyword evidence="3" id="KW-1185">Reference proteome</keyword>
<reference evidence="2 3" key="1">
    <citation type="submission" date="2019-02" db="EMBL/GenBank/DDBJ databases">
        <title>Genomic Encyclopedia of Type Strains, Phase IV (KMG-IV): sequencing the most valuable type-strain genomes for metagenomic binning, comparative biology and taxonomic classification.</title>
        <authorList>
            <person name="Goeker M."/>
        </authorList>
    </citation>
    <scope>NUCLEOTIDE SEQUENCE [LARGE SCALE GENOMIC DNA]</scope>
    <source>
        <strain evidence="2 3">DSM 29486</strain>
    </source>
</reference>
<dbReference type="Proteomes" id="UP000292927">
    <property type="component" value="Unassembled WGS sequence"/>
</dbReference>
<evidence type="ECO:0000313" key="3">
    <source>
        <dbReference type="Proteomes" id="UP000292927"/>
    </source>
</evidence>
<gene>
    <name evidence="2" type="ORF">EV209_2120</name>
</gene>
<protein>
    <submittedName>
        <fullName evidence="2">Uncharacterized protein</fullName>
    </submittedName>
</protein>
<dbReference type="AlphaFoldDB" id="A0A4Q7P4B6"/>
<proteinExistence type="predicted"/>
<comment type="caution">
    <text evidence="2">The sequence shown here is derived from an EMBL/GenBank/DDBJ whole genome shotgun (WGS) entry which is preliminary data.</text>
</comment>
<name>A0A4Q7P4B6_9FIRM</name>
<evidence type="ECO:0000256" key="1">
    <source>
        <dbReference type="SAM" id="MobiDB-lite"/>
    </source>
</evidence>
<evidence type="ECO:0000313" key="2">
    <source>
        <dbReference type="EMBL" id="RZS94280.1"/>
    </source>
</evidence>
<sequence length="53" mass="6141">MRCCQKSLAERRQKDAGGTMPDGHSLPRLFLLFYTENFNLFPAGPLCRDRILR</sequence>